<dbReference type="SUPFAM" id="SSF48452">
    <property type="entry name" value="TPR-like"/>
    <property type="match status" value="3"/>
</dbReference>
<evidence type="ECO:0000313" key="4">
    <source>
        <dbReference type="EMBL" id="MCB8883974.1"/>
    </source>
</evidence>
<evidence type="ECO:0000256" key="2">
    <source>
        <dbReference type="PROSITE-ProRule" id="PRU00339"/>
    </source>
</evidence>
<dbReference type="GO" id="GO:0051999">
    <property type="term" value="P:mannosyl-inositol phosphorylceramide biosynthetic process"/>
    <property type="evidence" value="ECO:0007669"/>
    <property type="project" value="TreeGrafter"/>
</dbReference>
<dbReference type="InterPro" id="IPR018704">
    <property type="entry name" value="SecYEG/CpoB_TPR"/>
</dbReference>
<dbReference type="InterPro" id="IPR002885">
    <property type="entry name" value="PPR_rpt"/>
</dbReference>
<dbReference type="GO" id="GO:0016020">
    <property type="term" value="C:membrane"/>
    <property type="evidence" value="ECO:0007669"/>
    <property type="project" value="GOC"/>
</dbReference>
<feature type="domain" description="Ancillary SecYEG translocon subunit/Cell division coordinator CpoB TPR" evidence="3">
    <location>
        <begin position="105"/>
        <end position="197"/>
    </location>
</feature>
<dbReference type="GO" id="GO:0000030">
    <property type="term" value="F:mannosyltransferase activity"/>
    <property type="evidence" value="ECO:0007669"/>
    <property type="project" value="TreeGrafter"/>
</dbReference>
<dbReference type="EMBL" id="JAESVA010000019">
    <property type="protein sequence ID" value="MCB8883974.1"/>
    <property type="molecule type" value="Genomic_DNA"/>
</dbReference>
<dbReference type="SUPFAM" id="SSF53448">
    <property type="entry name" value="Nucleotide-diphospho-sugar transferases"/>
    <property type="match status" value="1"/>
</dbReference>
<dbReference type="PANTHER" id="PTHR32385">
    <property type="entry name" value="MANNOSYL PHOSPHORYLINOSITOL CERAMIDE SYNTHASE"/>
    <property type="match status" value="1"/>
</dbReference>
<dbReference type="Pfam" id="PF04488">
    <property type="entry name" value="Gly_transf_sug"/>
    <property type="match status" value="1"/>
</dbReference>
<dbReference type="InterPro" id="IPR011990">
    <property type="entry name" value="TPR-like_helical_dom_sf"/>
</dbReference>
<dbReference type="Gene3D" id="3.90.550.20">
    <property type="match status" value="1"/>
</dbReference>
<name>A0A963Z7L1_9PROT</name>
<protein>
    <submittedName>
        <fullName evidence="4">Tetratricopeptide repeat protein</fullName>
    </submittedName>
</protein>
<feature type="repeat" description="TPR" evidence="2">
    <location>
        <begin position="166"/>
        <end position="199"/>
    </location>
</feature>
<evidence type="ECO:0000256" key="1">
    <source>
        <dbReference type="ARBA" id="ARBA00022679"/>
    </source>
</evidence>
<comment type="caution">
    <text evidence="4">The sequence shown here is derived from an EMBL/GenBank/DDBJ whole genome shotgun (WGS) entry which is preliminary data.</text>
</comment>
<evidence type="ECO:0000259" key="3">
    <source>
        <dbReference type="Pfam" id="PF09976"/>
    </source>
</evidence>
<accession>A0A963Z7L1</accession>
<dbReference type="Pfam" id="PF09976">
    <property type="entry name" value="TPR_21"/>
    <property type="match status" value="1"/>
</dbReference>
<dbReference type="PROSITE" id="PS50005">
    <property type="entry name" value="TPR"/>
    <property type="match status" value="2"/>
</dbReference>
<keyword evidence="1" id="KW-0808">Transferase</keyword>
<evidence type="ECO:0000313" key="5">
    <source>
        <dbReference type="Proteomes" id="UP000721844"/>
    </source>
</evidence>
<feature type="repeat" description="TPR" evidence="2">
    <location>
        <begin position="367"/>
        <end position="400"/>
    </location>
</feature>
<sequence length="877" mass="97813">MLQALRLFQVQGKIEAAERNFTRMLAATPHHIHARLGVGYCAWLTGDNARAAIAFEEAIALDQADEDAAIDCAIALTHIGRYPAADAFLAGKPETPSVLAARGNLAAQHGKLDGAVEFYRAALAAEKTPSVAAFHRLITLYRRLGRFDEALEVLAELAVQGHEKAATVAHTRGVVLLAQGQRDEAIAAFRAGLMAEPTSELCILALAREYRGIARNKEADALLAGCRETVAVLLERSDLALALRDPEAARLHAEAADRLQPKRPDALMRLLRIEIDQENYAAARTAAERILDKGGEFRLQYLRAMADVARAEEDDLAVKMLMTQLVALQPKDAHARLDLARALRKLGEGVEAAVEVAHALDSDPQSTVALDQMGEQALRDRDYPAARHFFRRVLEIAPEHVHHHLRLVRLLQTMDSDEQNEVMAACVARFGAIVEVRSEQIRHLRDAGQLGEALIAAEAAIAAYPASFILWSDVFSLTLQIRSAAEAERVLMSMPAQNRRDELIVTMHRAMLAIRRRRHDEARRILEGALKRDPHNRSTILTLFLLSQWRNDLADAKRHHLHLAQLSVPERLMAGETTNASQSHTGQLINDMMLDPEAMEGLELARSGTSRGQLRRLMQLVRERPDHIPTAQAVVVTLAEAGRFTRPPMVAMASETNVHIPKRVAQYWDAAELPRDLRAYSESWQQINPGFEYRLFNDATARAYLEARLPPPVLYAYIRARDPTTRADLFRLAVLALDGGVWSDMDDRCQKPIGQLFRTSDRAVFWQERSGYICNNFMAVVPDHSIMRRALVTAVTAINRGDHDKVWMLTGPGLITRCFAQDIAAAGAQWSAWLEQVNVISEFDLCPVVAIHCSAVYKRQGRHWHKEAFQRLKAKRA</sequence>
<keyword evidence="5" id="KW-1185">Reference proteome</keyword>
<dbReference type="Proteomes" id="UP000721844">
    <property type="component" value="Unassembled WGS sequence"/>
</dbReference>
<dbReference type="PROSITE" id="PS51375">
    <property type="entry name" value="PPR"/>
    <property type="match status" value="1"/>
</dbReference>
<dbReference type="InterPro" id="IPR019734">
    <property type="entry name" value="TPR_rpt"/>
</dbReference>
<gene>
    <name evidence="4" type="ORF">ACELLULO517_27285</name>
</gene>
<keyword evidence="2" id="KW-0802">TPR repeat</keyword>
<dbReference type="InterPro" id="IPR029044">
    <property type="entry name" value="Nucleotide-diphossugar_trans"/>
</dbReference>
<reference evidence="4 5" key="1">
    <citation type="journal article" date="2021" name="Microorganisms">
        <title>Acidisoma silvae sp. nov. and Acidisomacellulosilytica sp. nov., Two Acidophilic Bacteria Isolated from Decaying Wood, Hydrolyzing Cellulose and Producing Poly-3-hydroxybutyrate.</title>
        <authorList>
            <person name="Mieszkin S."/>
            <person name="Pouder E."/>
            <person name="Uroz S."/>
            <person name="Simon-Colin C."/>
            <person name="Alain K."/>
        </authorList>
    </citation>
    <scope>NUCLEOTIDE SEQUENCE [LARGE SCALE GENOMIC DNA]</scope>
    <source>
        <strain evidence="4 5">HW T5.17</strain>
    </source>
</reference>
<dbReference type="RefSeq" id="WP_227310712.1">
    <property type="nucleotide sequence ID" value="NZ_JAESVA010000019.1"/>
</dbReference>
<dbReference type="PANTHER" id="PTHR32385:SF15">
    <property type="entry name" value="INOSITOL PHOSPHOCERAMIDE MANNOSYLTRANSFERASE 1"/>
    <property type="match status" value="1"/>
</dbReference>
<dbReference type="InterPro" id="IPR051706">
    <property type="entry name" value="Glycosyltransferase_domain"/>
</dbReference>
<dbReference type="InterPro" id="IPR007577">
    <property type="entry name" value="GlycoTrfase_DXD_sugar-bd_CS"/>
</dbReference>
<dbReference type="Pfam" id="PF13432">
    <property type="entry name" value="TPR_16"/>
    <property type="match status" value="3"/>
</dbReference>
<dbReference type="SMART" id="SM00028">
    <property type="entry name" value="TPR"/>
    <property type="match status" value="9"/>
</dbReference>
<organism evidence="4 5">
    <name type="scientific">Acidisoma cellulosilyticum</name>
    <dbReference type="NCBI Taxonomy" id="2802395"/>
    <lineage>
        <taxon>Bacteria</taxon>
        <taxon>Pseudomonadati</taxon>
        <taxon>Pseudomonadota</taxon>
        <taxon>Alphaproteobacteria</taxon>
        <taxon>Acetobacterales</taxon>
        <taxon>Acidocellaceae</taxon>
        <taxon>Acidisoma</taxon>
    </lineage>
</organism>
<dbReference type="AlphaFoldDB" id="A0A963Z7L1"/>
<proteinExistence type="predicted"/>
<dbReference type="Gene3D" id="1.25.40.10">
    <property type="entry name" value="Tetratricopeptide repeat domain"/>
    <property type="match status" value="4"/>
</dbReference>